<name>A0A561PQY4_9BACT</name>
<accession>A0A561PQY4</accession>
<evidence type="ECO:0000313" key="2">
    <source>
        <dbReference type="EMBL" id="TWF40524.1"/>
    </source>
</evidence>
<dbReference type="Proteomes" id="UP000320811">
    <property type="component" value="Unassembled WGS sequence"/>
</dbReference>
<dbReference type="OrthoDB" id="730885at2"/>
<feature type="chain" id="PRO_5022064620" description="Outer membrane beta-barrel protein" evidence="1">
    <location>
        <begin position="21"/>
        <end position="847"/>
    </location>
</feature>
<proteinExistence type="predicted"/>
<dbReference type="EMBL" id="VIWO01000004">
    <property type="protein sequence ID" value="TWF40524.1"/>
    <property type="molecule type" value="Genomic_DNA"/>
</dbReference>
<evidence type="ECO:0008006" key="4">
    <source>
        <dbReference type="Google" id="ProtNLM"/>
    </source>
</evidence>
<keyword evidence="3" id="KW-1185">Reference proteome</keyword>
<evidence type="ECO:0000256" key="1">
    <source>
        <dbReference type="SAM" id="SignalP"/>
    </source>
</evidence>
<feature type="signal peptide" evidence="1">
    <location>
        <begin position="1"/>
        <end position="20"/>
    </location>
</feature>
<reference evidence="2 3" key="1">
    <citation type="submission" date="2019-06" db="EMBL/GenBank/DDBJ databases">
        <title>Sorghum-associated microbial communities from plants grown in Nebraska, USA.</title>
        <authorList>
            <person name="Schachtman D."/>
        </authorList>
    </citation>
    <scope>NUCLEOTIDE SEQUENCE [LARGE SCALE GENOMIC DNA]</scope>
    <source>
        <strain evidence="2 3">1209</strain>
    </source>
</reference>
<dbReference type="AlphaFoldDB" id="A0A561PQY4"/>
<keyword evidence="1" id="KW-0732">Signal</keyword>
<gene>
    <name evidence="2" type="ORF">FHW36_104206</name>
</gene>
<dbReference type="RefSeq" id="WP_145670518.1">
    <property type="nucleotide sequence ID" value="NZ_VIWO01000004.1"/>
</dbReference>
<comment type="caution">
    <text evidence="2">The sequence shown here is derived from an EMBL/GenBank/DDBJ whole genome shotgun (WGS) entry which is preliminary data.</text>
</comment>
<sequence>MAKAIGALFAWMLISASVHAQITSKISSVNKATGGAVRITSPMENDMLQKLMADSLNKRNAPGIYSSTVKQLGPVVPGVGAAQYLQIPVRQQFSAYISNSFGKQQLAQLQQGMNLAKDSNRVKQYINGKLRGFYALRNDAGIDQLLAKGAYKNDLKGLTLGGFIDNNPGNSGVAGINARLDDQVMIKNIPINIGYSNISGRSVWDNDMINQSLFKFSFDKEAYVKRLNGIVEEKYNLKKYFLDDIDIAGAVKSFVDDRLASIQQTIPDIGAPQAAAFKALLSSDHIIQLDSLQIRNELLHNPALSLTEADLDPQVAKLQDSLMRHMGGKDSLLTGQWEHLRTASAARSYLEKVYQLKKDVGEGLQAKAVIADQRITGKRISSEMDQEASKVRNIKDLLPLGMLQKLLLSAKQVDIGNIAASGSKGGVQDLFMSGIQTSFLDKDKFLMLGAGKRMDGGMVKDQPFNSSLDPGAYSMQFLQTGKGDIGAPHSHAGVVNANTKSDNRRQYSTLNLPRNTFVGAFSEDVSVGKYGRIAAQLSKSNNSFRNSATGNDPMVASKAAVLGMFNDFWETLSVGLDYNGKVDEWKLTQRAYISYSGLGYNNPASPGAGRGTIRYGLRLKRSWYKNKISVGVRSDFQDISASALTNSKWRNRQFAIDGRWKLNRKLSFDAHFNQSAMKSTGGDKPGQLQYLTRQLSVGSQVNGAVWSLPFNSNVILGYQQVDVLPQHSTMLNLNLNHNFIINTHVLSLNLFYNKDIKGEAVYANLLTLESGWTYQLLRKLNCSSGLTYLDNKAVVQQVGIRQTVGTNILPKLNMSMFIDCRKNLLNTPQNYLFGNFRSEVAFSYLLN</sequence>
<protein>
    <recommendedName>
        <fullName evidence="4">Outer membrane beta-barrel protein</fullName>
    </recommendedName>
</protein>
<dbReference type="SUPFAM" id="SSF56935">
    <property type="entry name" value="Porins"/>
    <property type="match status" value="1"/>
</dbReference>
<organism evidence="2 3">
    <name type="scientific">Chitinophaga polysaccharea</name>
    <dbReference type="NCBI Taxonomy" id="1293035"/>
    <lineage>
        <taxon>Bacteria</taxon>
        <taxon>Pseudomonadati</taxon>
        <taxon>Bacteroidota</taxon>
        <taxon>Chitinophagia</taxon>
        <taxon>Chitinophagales</taxon>
        <taxon>Chitinophagaceae</taxon>
        <taxon>Chitinophaga</taxon>
    </lineage>
</organism>
<evidence type="ECO:0000313" key="3">
    <source>
        <dbReference type="Proteomes" id="UP000320811"/>
    </source>
</evidence>